<organism evidence="1 2">
    <name type="scientific">Plebeiibacterium sediminum</name>
    <dbReference type="NCBI Taxonomy" id="2992112"/>
    <lineage>
        <taxon>Bacteria</taxon>
        <taxon>Pseudomonadati</taxon>
        <taxon>Bacteroidota</taxon>
        <taxon>Bacteroidia</taxon>
        <taxon>Marinilabiliales</taxon>
        <taxon>Marinilabiliaceae</taxon>
        <taxon>Plebeiibacterium</taxon>
    </lineage>
</organism>
<dbReference type="AlphaFoldDB" id="A0AAE3M6X9"/>
<keyword evidence="2" id="KW-1185">Reference proteome</keyword>
<dbReference type="InterPro" id="IPR026350">
    <property type="entry name" value="GxxExxY"/>
</dbReference>
<evidence type="ECO:0000313" key="1">
    <source>
        <dbReference type="EMBL" id="MCW3788243.1"/>
    </source>
</evidence>
<dbReference type="RefSeq" id="WP_301191804.1">
    <property type="nucleotide sequence ID" value="NZ_JAPDPJ010000047.1"/>
</dbReference>
<sequence>MQKKDLTHQIIKCAYKVHNTLGSGFLEKVYENALAIELKKLNLEVKIQSPVSVYYDDEVVGEYFADIIINNEIIIELKAVSEISKIHEVQLVNYLQATKIDIGLLINFGESVQIKRKYRVYQNN</sequence>
<comment type="caution">
    <text evidence="1">The sequence shown here is derived from an EMBL/GenBank/DDBJ whole genome shotgun (WGS) entry which is preliminary data.</text>
</comment>
<evidence type="ECO:0000313" key="2">
    <source>
        <dbReference type="Proteomes" id="UP001209229"/>
    </source>
</evidence>
<proteinExistence type="predicted"/>
<dbReference type="EMBL" id="JAPDPJ010000047">
    <property type="protein sequence ID" value="MCW3788243.1"/>
    <property type="molecule type" value="Genomic_DNA"/>
</dbReference>
<gene>
    <name evidence="1" type="ORF">OM075_17375</name>
</gene>
<protein>
    <submittedName>
        <fullName evidence="1">GxxExxY protein</fullName>
    </submittedName>
</protein>
<accession>A0AAE3M6X9</accession>
<dbReference type="Proteomes" id="UP001209229">
    <property type="component" value="Unassembled WGS sequence"/>
</dbReference>
<dbReference type="Pfam" id="PF13366">
    <property type="entry name" value="PDDEXK_3"/>
    <property type="match status" value="1"/>
</dbReference>
<reference evidence="1" key="1">
    <citation type="submission" date="2022-10" db="EMBL/GenBank/DDBJ databases">
        <authorList>
            <person name="Yu W.X."/>
        </authorList>
    </citation>
    <scope>NUCLEOTIDE SEQUENCE</scope>
    <source>
        <strain evidence="1">AAT</strain>
    </source>
</reference>
<dbReference type="NCBIfam" id="TIGR04256">
    <property type="entry name" value="GxxExxY"/>
    <property type="match status" value="1"/>
</dbReference>
<name>A0AAE3M6X9_9BACT</name>